<evidence type="ECO:0000256" key="1">
    <source>
        <dbReference type="SAM" id="MobiDB-lite"/>
    </source>
</evidence>
<name>A0AAV3Y0U1_9GAST</name>
<proteinExistence type="predicted"/>
<evidence type="ECO:0000313" key="2">
    <source>
        <dbReference type="EMBL" id="GFN76558.1"/>
    </source>
</evidence>
<dbReference type="EMBL" id="BLXT01000403">
    <property type="protein sequence ID" value="GFN76558.1"/>
    <property type="molecule type" value="Genomic_DNA"/>
</dbReference>
<keyword evidence="3" id="KW-1185">Reference proteome</keyword>
<reference evidence="2 3" key="1">
    <citation type="journal article" date="2021" name="Elife">
        <title>Chloroplast acquisition without the gene transfer in kleptoplastic sea slugs, Plakobranchus ocellatus.</title>
        <authorList>
            <person name="Maeda T."/>
            <person name="Takahashi S."/>
            <person name="Yoshida T."/>
            <person name="Shimamura S."/>
            <person name="Takaki Y."/>
            <person name="Nagai Y."/>
            <person name="Toyoda A."/>
            <person name="Suzuki Y."/>
            <person name="Arimoto A."/>
            <person name="Ishii H."/>
            <person name="Satoh N."/>
            <person name="Nishiyama T."/>
            <person name="Hasebe M."/>
            <person name="Maruyama T."/>
            <person name="Minagawa J."/>
            <person name="Obokata J."/>
            <person name="Shigenobu S."/>
        </authorList>
    </citation>
    <scope>NUCLEOTIDE SEQUENCE [LARGE SCALE GENOMIC DNA]</scope>
</reference>
<organism evidence="2 3">
    <name type="scientific">Plakobranchus ocellatus</name>
    <dbReference type="NCBI Taxonomy" id="259542"/>
    <lineage>
        <taxon>Eukaryota</taxon>
        <taxon>Metazoa</taxon>
        <taxon>Spiralia</taxon>
        <taxon>Lophotrochozoa</taxon>
        <taxon>Mollusca</taxon>
        <taxon>Gastropoda</taxon>
        <taxon>Heterobranchia</taxon>
        <taxon>Euthyneura</taxon>
        <taxon>Panpulmonata</taxon>
        <taxon>Sacoglossa</taxon>
        <taxon>Placobranchoidea</taxon>
        <taxon>Plakobranchidae</taxon>
        <taxon>Plakobranchus</taxon>
    </lineage>
</organism>
<comment type="caution">
    <text evidence="2">The sequence shown here is derived from an EMBL/GenBank/DDBJ whole genome shotgun (WGS) entry which is preliminary data.</text>
</comment>
<protein>
    <submittedName>
        <fullName evidence="2">Uncharacterized protein</fullName>
    </submittedName>
</protein>
<dbReference type="Proteomes" id="UP000735302">
    <property type="component" value="Unassembled WGS sequence"/>
</dbReference>
<evidence type="ECO:0000313" key="3">
    <source>
        <dbReference type="Proteomes" id="UP000735302"/>
    </source>
</evidence>
<feature type="region of interest" description="Disordered" evidence="1">
    <location>
        <begin position="33"/>
        <end position="56"/>
    </location>
</feature>
<accession>A0AAV3Y0U1</accession>
<sequence>MTDKPHGTDTTKTASEDVETLLGSLQILRAAGSNAGRALRSRPKSPRHPLVPDGTVSNEKLSWSQMGFDPCISHKVVNCPTIVPQPFFLNIEIT</sequence>
<gene>
    <name evidence="2" type="ORF">PoB_000306400</name>
</gene>
<dbReference type="AlphaFoldDB" id="A0AAV3Y0U1"/>